<dbReference type="Proteomes" id="UP000295472">
    <property type="component" value="Unassembled WGS sequence"/>
</dbReference>
<dbReference type="NCBIfam" id="TIGR00877">
    <property type="entry name" value="purD"/>
    <property type="match status" value="1"/>
</dbReference>
<sequence length="430" mass="47490">MKVLIVGNGGREHALAWKLYQSDHVDKIYAAPGNDGMFEIAERVDIDSNDIENLAKFAQENEIGMTVVGPEEALVAGIVDYFVERKIPIFGPKKQAALLEGSRAFAKEILNKYNIPTGEYEVFTDPDTALNYLKNADYPLVVKANGLAGGKGVIVASNYQDSQDAVARIMEDKTFGDAGDRIVVENFIEGEDISIFALTDGQTILPVTSTKEHKAVFEGEEGPNTGGMGSYSPSPYVDQQMMDQICREILRPTLHALNSEGIDYRGVMHVGIILTESGPKVIDYNARFGDPETQVIMPLLAEDLLELMQRTNDVKLKYKKEIEIYDNDAVCVVLASAGYPLTYKTGYEIKGLENLKQHDDLIVFHSGTKLEDGKYITNSGRVLGMTVVGEGILSVIDTVYDYINEVEFKDMHYRTDIGFTISNVPQASVE</sequence>
<dbReference type="AlphaFoldDB" id="A0A1M7KQP4"/>
<dbReference type="InterPro" id="IPR016185">
    <property type="entry name" value="PreATP-grasp_dom_sf"/>
</dbReference>
<keyword evidence="5 14" id="KW-0436">Ligase</keyword>
<dbReference type="STRING" id="54121.SAMN04515653_11352"/>
<dbReference type="InterPro" id="IPR011761">
    <property type="entry name" value="ATP-grasp"/>
</dbReference>
<comment type="catalytic activity">
    <reaction evidence="14">
        <text>5-phospho-beta-D-ribosylamine + glycine + ATP = N(1)-(5-phospho-beta-D-ribosyl)glycinamide + ADP + phosphate + H(+)</text>
        <dbReference type="Rhea" id="RHEA:17453"/>
        <dbReference type="ChEBI" id="CHEBI:15378"/>
        <dbReference type="ChEBI" id="CHEBI:30616"/>
        <dbReference type="ChEBI" id="CHEBI:43474"/>
        <dbReference type="ChEBI" id="CHEBI:57305"/>
        <dbReference type="ChEBI" id="CHEBI:58681"/>
        <dbReference type="ChEBI" id="CHEBI:143788"/>
        <dbReference type="ChEBI" id="CHEBI:456216"/>
        <dbReference type="EC" id="6.3.4.13"/>
    </reaction>
</comment>
<dbReference type="SMART" id="SM01210">
    <property type="entry name" value="GARS_C"/>
    <property type="match status" value="1"/>
</dbReference>
<name>A0A1M7KQP4_9FIRM</name>
<evidence type="ECO:0000313" key="18">
    <source>
        <dbReference type="EMBL" id="SDI73133.1"/>
    </source>
</evidence>
<keyword evidence="6" id="KW-0479">Metal-binding</keyword>
<dbReference type="GO" id="GO:0004637">
    <property type="term" value="F:phosphoribosylamine-glycine ligase activity"/>
    <property type="evidence" value="ECO:0007669"/>
    <property type="project" value="UniProtKB-UniRule"/>
</dbReference>
<dbReference type="Proteomes" id="UP000295758">
    <property type="component" value="Unassembled WGS sequence"/>
</dbReference>
<dbReference type="Pfam" id="PF02843">
    <property type="entry name" value="GARS_C"/>
    <property type="match status" value="1"/>
</dbReference>
<dbReference type="EMBL" id="QICM01000017">
    <property type="protein sequence ID" value="PXV64500.1"/>
    <property type="molecule type" value="Genomic_DNA"/>
</dbReference>
<dbReference type="InterPro" id="IPR020561">
    <property type="entry name" value="PRibGlycinamid_synth_ATP-grasp"/>
</dbReference>
<dbReference type="Proteomes" id="UP000198945">
    <property type="component" value="Unassembled WGS sequence"/>
</dbReference>
<keyword evidence="8 14" id="KW-0658">Purine biosynthesis</keyword>
<evidence type="ECO:0000256" key="15">
    <source>
        <dbReference type="PROSITE-ProRule" id="PRU00409"/>
    </source>
</evidence>
<evidence type="ECO:0000256" key="3">
    <source>
        <dbReference type="ARBA" id="ARBA00005174"/>
    </source>
</evidence>
<evidence type="ECO:0000313" key="20">
    <source>
        <dbReference type="EMBL" id="TDX44436.1"/>
    </source>
</evidence>
<dbReference type="InterPro" id="IPR037123">
    <property type="entry name" value="PRibGlycinamide_synth_C_sf"/>
</dbReference>
<gene>
    <name evidence="14" type="primary">purD</name>
    <name evidence="19" type="ORF">BY453_10352</name>
    <name evidence="20" type="ORF">C7954_11231</name>
    <name evidence="17" type="ORF">C8C78_1178</name>
    <name evidence="18" type="ORF">SAMN04515654_11316</name>
</gene>
<dbReference type="Pfam" id="PF01071">
    <property type="entry name" value="GARS_A"/>
    <property type="match status" value="1"/>
</dbReference>
<dbReference type="Gene3D" id="3.90.600.10">
    <property type="entry name" value="Phosphoribosylglycinamide synthetase, C-terminal domain"/>
    <property type="match status" value="1"/>
</dbReference>
<evidence type="ECO:0000256" key="2">
    <source>
        <dbReference type="ARBA" id="ARBA00001946"/>
    </source>
</evidence>
<dbReference type="PANTHER" id="PTHR43472">
    <property type="entry name" value="PHOSPHORIBOSYLAMINE--GLYCINE LIGASE"/>
    <property type="match status" value="1"/>
</dbReference>
<accession>A0A1M7KQP4</accession>
<organism evidence="19 24">
    <name type="scientific">Halanaerobium congolense</name>
    <dbReference type="NCBI Taxonomy" id="54121"/>
    <lineage>
        <taxon>Bacteria</taxon>
        <taxon>Bacillati</taxon>
        <taxon>Bacillota</taxon>
        <taxon>Clostridia</taxon>
        <taxon>Halanaerobiales</taxon>
        <taxon>Halanaerobiaceae</taxon>
        <taxon>Halanaerobium</taxon>
    </lineage>
</organism>
<evidence type="ECO:0000256" key="6">
    <source>
        <dbReference type="ARBA" id="ARBA00022723"/>
    </source>
</evidence>
<dbReference type="GeneID" id="57012553"/>
<dbReference type="OrthoDB" id="9807240at2"/>
<dbReference type="InterPro" id="IPR000115">
    <property type="entry name" value="PRibGlycinamide_synth"/>
</dbReference>
<dbReference type="EMBL" id="FNEH01000013">
    <property type="protein sequence ID" value="SDI73133.1"/>
    <property type="molecule type" value="Genomic_DNA"/>
</dbReference>
<evidence type="ECO:0000256" key="9">
    <source>
        <dbReference type="ARBA" id="ARBA00022840"/>
    </source>
</evidence>
<evidence type="ECO:0000313" key="23">
    <source>
        <dbReference type="Proteomes" id="UP000295472"/>
    </source>
</evidence>
<evidence type="ECO:0000256" key="12">
    <source>
        <dbReference type="ARBA" id="ARBA00042242"/>
    </source>
</evidence>
<dbReference type="HAMAP" id="MF_00138">
    <property type="entry name" value="GARS"/>
    <property type="match status" value="1"/>
</dbReference>
<comment type="cofactor">
    <cofactor evidence="2">
        <name>Mg(2+)</name>
        <dbReference type="ChEBI" id="CHEBI:18420"/>
    </cofactor>
</comment>
<evidence type="ECO:0000259" key="16">
    <source>
        <dbReference type="PROSITE" id="PS50975"/>
    </source>
</evidence>
<evidence type="ECO:0000313" key="17">
    <source>
        <dbReference type="EMBL" id="PXV64500.1"/>
    </source>
</evidence>
<evidence type="ECO:0000256" key="4">
    <source>
        <dbReference type="ARBA" id="ARBA00013255"/>
    </source>
</evidence>
<evidence type="ECO:0000313" key="24">
    <source>
        <dbReference type="Proteomes" id="UP000295758"/>
    </source>
</evidence>
<evidence type="ECO:0000256" key="8">
    <source>
        <dbReference type="ARBA" id="ARBA00022755"/>
    </source>
</evidence>
<dbReference type="GO" id="GO:0009113">
    <property type="term" value="P:purine nucleobase biosynthetic process"/>
    <property type="evidence" value="ECO:0007669"/>
    <property type="project" value="InterPro"/>
</dbReference>
<protein>
    <recommendedName>
        <fullName evidence="4 14">Phosphoribosylamine--glycine ligase</fullName>
        <ecNumber evidence="4 14">6.3.4.13</ecNumber>
    </recommendedName>
    <alternativeName>
        <fullName evidence="14">GARS</fullName>
    </alternativeName>
    <alternativeName>
        <fullName evidence="12 14">Glycinamide ribonucleotide synthetase</fullName>
    </alternativeName>
    <alternativeName>
        <fullName evidence="13 14">Phosphoribosylglycinamide synthetase</fullName>
    </alternativeName>
</protein>
<comment type="pathway">
    <text evidence="3 14">Purine metabolism; IMP biosynthesis via de novo pathway; N(1)-(5-phospho-D-ribosyl)glycinamide from 5-phospho-alpha-D-ribose 1-diphosphate: step 2/2.</text>
</comment>
<dbReference type="PROSITE" id="PS00184">
    <property type="entry name" value="GARS"/>
    <property type="match status" value="1"/>
</dbReference>
<dbReference type="InterPro" id="IPR020559">
    <property type="entry name" value="PRibGlycinamide_synth_CS"/>
</dbReference>
<dbReference type="RefSeq" id="WP_073158054.1">
    <property type="nucleotide sequence ID" value="NZ_FNDF01000008.1"/>
</dbReference>
<dbReference type="UniPathway" id="UPA00074">
    <property type="reaction ID" value="UER00125"/>
</dbReference>
<evidence type="ECO:0000256" key="11">
    <source>
        <dbReference type="ARBA" id="ARBA00038345"/>
    </source>
</evidence>
<evidence type="ECO:0000256" key="14">
    <source>
        <dbReference type="HAMAP-Rule" id="MF_00138"/>
    </source>
</evidence>
<dbReference type="InterPro" id="IPR020562">
    <property type="entry name" value="PRibGlycinamide_synth_N"/>
</dbReference>
<dbReference type="PANTHER" id="PTHR43472:SF1">
    <property type="entry name" value="PHOSPHORIBOSYLAMINE--GLYCINE LIGASE, CHLOROPLASTIC"/>
    <property type="match status" value="1"/>
</dbReference>
<dbReference type="EC" id="6.3.4.13" evidence="4 14"/>
<evidence type="ECO:0000256" key="13">
    <source>
        <dbReference type="ARBA" id="ARBA00042864"/>
    </source>
</evidence>
<dbReference type="InterPro" id="IPR011054">
    <property type="entry name" value="Rudment_hybrid_motif"/>
</dbReference>
<dbReference type="Pfam" id="PF02844">
    <property type="entry name" value="GARS_N"/>
    <property type="match status" value="1"/>
</dbReference>
<evidence type="ECO:0000313" key="22">
    <source>
        <dbReference type="Proteomes" id="UP000247389"/>
    </source>
</evidence>
<dbReference type="Gene3D" id="3.30.1490.20">
    <property type="entry name" value="ATP-grasp fold, A domain"/>
    <property type="match status" value="1"/>
</dbReference>
<dbReference type="PROSITE" id="PS50975">
    <property type="entry name" value="ATP_GRASP"/>
    <property type="match status" value="1"/>
</dbReference>
<dbReference type="SMART" id="SM01209">
    <property type="entry name" value="GARS_A"/>
    <property type="match status" value="1"/>
</dbReference>
<comment type="similarity">
    <text evidence="11 14">Belongs to the GARS family.</text>
</comment>
<evidence type="ECO:0000256" key="1">
    <source>
        <dbReference type="ARBA" id="ARBA00001936"/>
    </source>
</evidence>
<feature type="domain" description="ATP-grasp" evidence="16">
    <location>
        <begin position="107"/>
        <end position="313"/>
    </location>
</feature>
<dbReference type="SUPFAM" id="SSF56059">
    <property type="entry name" value="Glutathione synthetase ATP-binding domain-like"/>
    <property type="match status" value="1"/>
</dbReference>
<dbReference type="InterPro" id="IPR020560">
    <property type="entry name" value="PRibGlycinamide_synth_C-dom"/>
</dbReference>
<keyword evidence="7 15" id="KW-0547">Nucleotide-binding</keyword>
<evidence type="ECO:0000256" key="5">
    <source>
        <dbReference type="ARBA" id="ARBA00022598"/>
    </source>
</evidence>
<dbReference type="GO" id="GO:0046872">
    <property type="term" value="F:metal ion binding"/>
    <property type="evidence" value="ECO:0007669"/>
    <property type="project" value="UniProtKB-KW"/>
</dbReference>
<dbReference type="GO" id="GO:0005524">
    <property type="term" value="F:ATP binding"/>
    <property type="evidence" value="ECO:0007669"/>
    <property type="project" value="UniProtKB-UniRule"/>
</dbReference>
<dbReference type="SUPFAM" id="SSF51246">
    <property type="entry name" value="Rudiment single hybrid motif"/>
    <property type="match status" value="1"/>
</dbReference>
<dbReference type="EMBL" id="SOAA01000003">
    <property type="protein sequence ID" value="TDS33896.1"/>
    <property type="molecule type" value="Genomic_DNA"/>
</dbReference>
<evidence type="ECO:0000313" key="21">
    <source>
        <dbReference type="Proteomes" id="UP000198945"/>
    </source>
</evidence>
<dbReference type="SUPFAM" id="SSF52440">
    <property type="entry name" value="PreATP-grasp domain"/>
    <property type="match status" value="1"/>
</dbReference>
<reference evidence="18 21" key="1">
    <citation type="submission" date="2016-10" db="EMBL/GenBank/DDBJ databases">
        <authorList>
            <person name="de Groot N.N."/>
        </authorList>
    </citation>
    <scope>NUCLEOTIDE SEQUENCE [LARGE SCALE GENOMIC DNA]</scope>
    <source>
        <strain evidence="18 21">WG7</strain>
    </source>
</reference>
<proteinExistence type="inferred from homology"/>
<dbReference type="Gene3D" id="3.30.470.20">
    <property type="entry name" value="ATP-grasp fold, B domain"/>
    <property type="match status" value="1"/>
</dbReference>
<dbReference type="EMBL" id="SOEF01000012">
    <property type="protein sequence ID" value="TDX44436.1"/>
    <property type="molecule type" value="Genomic_DNA"/>
</dbReference>
<evidence type="ECO:0000256" key="7">
    <source>
        <dbReference type="ARBA" id="ARBA00022741"/>
    </source>
</evidence>
<dbReference type="FunFam" id="3.30.1490.20:FF:000006">
    <property type="entry name" value="phosphoribosylamine--glycine ligase, chloroplastic-like"/>
    <property type="match status" value="1"/>
</dbReference>
<dbReference type="FunFam" id="3.40.50.20:FF:000006">
    <property type="entry name" value="Phosphoribosylamine--glycine ligase, chloroplastic"/>
    <property type="match status" value="1"/>
</dbReference>
<reference evidence="20 23" key="3">
    <citation type="submission" date="2019-03" db="EMBL/GenBank/DDBJ databases">
        <title>Subsurface microbial communities from deep shales in Ohio and West Virginia, USA.</title>
        <authorList>
            <person name="Wrighton K."/>
        </authorList>
    </citation>
    <scope>NUCLEOTIDE SEQUENCE [LARGE SCALE GENOMIC DNA]</scope>
    <source>
        <strain evidence="20 23">DSMZ 11287</strain>
        <strain evidence="17 22">MSL28</strain>
    </source>
</reference>
<dbReference type="Gene3D" id="3.40.50.20">
    <property type="match status" value="1"/>
</dbReference>
<dbReference type="InterPro" id="IPR013815">
    <property type="entry name" value="ATP_grasp_subdomain_1"/>
</dbReference>
<keyword evidence="10" id="KW-0464">Manganese</keyword>
<keyword evidence="9 15" id="KW-0067">ATP-binding</keyword>
<comment type="cofactor">
    <cofactor evidence="1">
        <name>Mn(2+)</name>
        <dbReference type="ChEBI" id="CHEBI:29035"/>
    </cofactor>
</comment>
<dbReference type="GO" id="GO:0006189">
    <property type="term" value="P:'de novo' IMP biosynthetic process"/>
    <property type="evidence" value="ECO:0007669"/>
    <property type="project" value="UniProtKB-UniRule"/>
</dbReference>
<dbReference type="Proteomes" id="UP000247389">
    <property type="component" value="Unassembled WGS sequence"/>
</dbReference>
<evidence type="ECO:0000256" key="10">
    <source>
        <dbReference type="ARBA" id="ARBA00023211"/>
    </source>
</evidence>
<evidence type="ECO:0000313" key="19">
    <source>
        <dbReference type="EMBL" id="TDS33896.1"/>
    </source>
</evidence>
<reference evidence="19 24" key="2">
    <citation type="submission" date="2019-03" db="EMBL/GenBank/DDBJ databases">
        <title>Deep subsurface shale carbon reservoir microbial communities from Ohio and West Virginia, USA.</title>
        <authorList>
            <person name="Wrighton K."/>
        </authorList>
    </citation>
    <scope>NUCLEOTIDE SEQUENCE [LARGE SCALE GENOMIC DNA]</scope>
    <source>
        <strain evidence="19 24">UTICA-S4D12</strain>
    </source>
</reference>